<keyword evidence="2" id="KW-1185">Reference proteome</keyword>
<accession>A0A1X7K2A1</accession>
<reference evidence="2" key="1">
    <citation type="submission" date="2017-04" db="EMBL/GenBank/DDBJ databases">
        <authorList>
            <person name="Varghese N."/>
            <person name="Submissions S."/>
        </authorList>
    </citation>
    <scope>NUCLEOTIDE SEQUENCE [LARGE SCALE GENOMIC DNA]</scope>
    <source>
        <strain evidence="2">VKM Ac-2510</strain>
    </source>
</reference>
<dbReference type="RefSeq" id="WP_085485542.1">
    <property type="nucleotide sequence ID" value="NZ_FXAY01000003.1"/>
</dbReference>
<organism evidence="1 2">
    <name type="scientific">Agreia pratensis</name>
    <dbReference type="NCBI Taxonomy" id="150121"/>
    <lineage>
        <taxon>Bacteria</taxon>
        <taxon>Bacillati</taxon>
        <taxon>Actinomycetota</taxon>
        <taxon>Actinomycetes</taxon>
        <taxon>Micrococcales</taxon>
        <taxon>Microbacteriaceae</taxon>
        <taxon>Agreia</taxon>
    </lineage>
</organism>
<name>A0A1X7K2A1_9MICO</name>
<dbReference type="EMBL" id="FXAY01000003">
    <property type="protein sequence ID" value="SMG34792.1"/>
    <property type="molecule type" value="Genomic_DNA"/>
</dbReference>
<gene>
    <name evidence="1" type="ORF">SAMN06296010_1989</name>
</gene>
<evidence type="ECO:0000313" key="2">
    <source>
        <dbReference type="Proteomes" id="UP000193244"/>
    </source>
</evidence>
<proteinExistence type="predicted"/>
<dbReference type="STRING" id="150121.SAMN06296010_1989"/>
<evidence type="ECO:0000313" key="1">
    <source>
        <dbReference type="EMBL" id="SMG34792.1"/>
    </source>
</evidence>
<sequence>MSQVRVEIDLNNIDNMGLTKTRITNAQGIVKKGDIVVAFEPEDEVRASAYVERVDSVGGYIYLIVNRETMTDDAPSSLRFQGKASMNAQAAVAKHAVRQRAGSLVSSQGDFGLNLGSSIDRVDQHSLADQ</sequence>
<dbReference type="AlphaFoldDB" id="A0A1X7K2A1"/>
<dbReference type="Proteomes" id="UP000193244">
    <property type="component" value="Unassembled WGS sequence"/>
</dbReference>
<dbReference type="OrthoDB" id="9996703at2"/>
<protein>
    <submittedName>
        <fullName evidence="1">Uncharacterized protein</fullName>
    </submittedName>
</protein>